<keyword evidence="1" id="KW-0378">Hydrolase</keyword>
<keyword evidence="2" id="KW-1185">Reference proteome</keyword>
<sequence>MVMWGNSRSFNISSWFILAFVVTVSDGFAKSLADSIQQIKPSVVGVATYLPTRSPPVSLLGTGFVVDDGYHVVTNAHVIPAKLNLEKKERLVVLYGQGNKPSVREARVFKADESHDLALLRLKGTTLKPLVLGDSSKVREGDQIAFTGFPIGLVLGLYPATHHGIVASITPVAIPVISAKELDIHHIQRLRSPYNVFQLDATAYPGNSGSPVFLAATGEVIGIVNKVFVKQTKESVLAKPSGITYAIPITHVKALIRRK</sequence>
<dbReference type="PANTHER" id="PTHR43019:SF23">
    <property type="entry name" value="PROTEASE DO-LIKE 5, CHLOROPLASTIC"/>
    <property type="match status" value="1"/>
</dbReference>
<name>A0ABT5UF28_9GAMM</name>
<dbReference type="PANTHER" id="PTHR43019">
    <property type="entry name" value="SERINE ENDOPROTEASE DEGS"/>
    <property type="match status" value="1"/>
</dbReference>
<dbReference type="Gene3D" id="2.40.10.10">
    <property type="entry name" value="Trypsin-like serine proteases"/>
    <property type="match status" value="2"/>
</dbReference>
<organism evidence="1 2">
    <name type="scientific">Spartinivicinus poritis</name>
    <dbReference type="NCBI Taxonomy" id="2994640"/>
    <lineage>
        <taxon>Bacteria</taxon>
        <taxon>Pseudomonadati</taxon>
        <taxon>Pseudomonadota</taxon>
        <taxon>Gammaproteobacteria</taxon>
        <taxon>Oceanospirillales</taxon>
        <taxon>Zooshikellaceae</taxon>
        <taxon>Spartinivicinus</taxon>
    </lineage>
</organism>
<dbReference type="Pfam" id="PF13365">
    <property type="entry name" value="Trypsin_2"/>
    <property type="match status" value="1"/>
</dbReference>
<dbReference type="EMBL" id="JAPMOU010000048">
    <property type="protein sequence ID" value="MDE1464990.1"/>
    <property type="molecule type" value="Genomic_DNA"/>
</dbReference>
<dbReference type="InterPro" id="IPR043504">
    <property type="entry name" value="Peptidase_S1_PA_chymotrypsin"/>
</dbReference>
<dbReference type="RefSeq" id="WP_274691300.1">
    <property type="nucleotide sequence ID" value="NZ_JAPMOU010000048.1"/>
</dbReference>
<evidence type="ECO:0000313" key="1">
    <source>
        <dbReference type="EMBL" id="MDE1464990.1"/>
    </source>
</evidence>
<evidence type="ECO:0000313" key="2">
    <source>
        <dbReference type="Proteomes" id="UP001528823"/>
    </source>
</evidence>
<dbReference type="InterPro" id="IPR009003">
    <property type="entry name" value="Peptidase_S1_PA"/>
</dbReference>
<accession>A0ABT5UF28</accession>
<keyword evidence="1" id="KW-0645">Protease</keyword>
<gene>
    <name evidence="1" type="ORF">ORQ98_23785</name>
</gene>
<comment type="caution">
    <text evidence="1">The sequence shown here is derived from an EMBL/GenBank/DDBJ whole genome shotgun (WGS) entry which is preliminary data.</text>
</comment>
<proteinExistence type="predicted"/>
<dbReference type="GO" id="GO:0006508">
    <property type="term" value="P:proteolysis"/>
    <property type="evidence" value="ECO:0007669"/>
    <property type="project" value="UniProtKB-KW"/>
</dbReference>
<protein>
    <submittedName>
        <fullName evidence="1">Serine protease</fullName>
    </submittedName>
</protein>
<reference evidence="1 2" key="1">
    <citation type="submission" date="2022-11" db="EMBL/GenBank/DDBJ databases">
        <title>Spartinivicinus poritis sp. nov., isolated from scleractinian coral Porites lutea.</title>
        <authorList>
            <person name="Zhang G."/>
            <person name="Cai L."/>
            <person name="Wei Q."/>
        </authorList>
    </citation>
    <scope>NUCLEOTIDE SEQUENCE [LARGE SCALE GENOMIC DNA]</scope>
    <source>
        <strain evidence="1 2">A2-2</strain>
    </source>
</reference>
<dbReference type="Proteomes" id="UP001528823">
    <property type="component" value="Unassembled WGS sequence"/>
</dbReference>
<dbReference type="GO" id="GO:0008233">
    <property type="term" value="F:peptidase activity"/>
    <property type="evidence" value="ECO:0007669"/>
    <property type="project" value="UniProtKB-KW"/>
</dbReference>
<dbReference type="SUPFAM" id="SSF50494">
    <property type="entry name" value="Trypsin-like serine proteases"/>
    <property type="match status" value="1"/>
</dbReference>